<sequence length="201" mass="22189">MTEGGAMQTVQRGWWHWRMIHALGRNPLVRMSDRVETLVMAMAVTASLIAIPVAGAMATAIHEERGRAYVAEAQHRYPVTATVTATSATLRGTDVSVVQANWRFAGVQHTERFRWDRPVKAGQTIDISVHPDGRRAQPLDPWWRAGVDAAVAAMSFWLAVTAVAAMFVVGVRPCLRRVRYAAWDREIASLADDGGTANRRS</sequence>
<feature type="transmembrane region" description="Helical" evidence="1">
    <location>
        <begin position="149"/>
        <end position="171"/>
    </location>
</feature>
<protein>
    <submittedName>
        <fullName evidence="2">Uncharacterized protein</fullName>
    </submittedName>
</protein>
<dbReference type="Proteomes" id="UP000053707">
    <property type="component" value="Unassembled WGS sequence"/>
</dbReference>
<evidence type="ECO:0000313" key="2">
    <source>
        <dbReference type="EMBL" id="KUI15306.1"/>
    </source>
</evidence>
<dbReference type="AlphaFoldDB" id="A0A101A6E5"/>
<keyword evidence="3" id="KW-1185">Reference proteome</keyword>
<dbReference type="PANTHER" id="PTHR42305:SF1">
    <property type="entry name" value="MEMBRANE PROTEIN RV1733C-RELATED"/>
    <property type="match status" value="1"/>
</dbReference>
<dbReference type="InterPro" id="IPR039708">
    <property type="entry name" value="MT1774/Rv1733c-like"/>
</dbReference>
<dbReference type="PANTHER" id="PTHR42305">
    <property type="entry name" value="MEMBRANE PROTEIN RV1733C-RELATED"/>
    <property type="match status" value="1"/>
</dbReference>
<evidence type="ECO:0000313" key="3">
    <source>
        <dbReference type="Proteomes" id="UP000053707"/>
    </source>
</evidence>
<keyword evidence="1" id="KW-0812">Transmembrane</keyword>
<dbReference type="EMBL" id="LQIR01000021">
    <property type="protein sequence ID" value="KUI15306.1"/>
    <property type="molecule type" value="Genomic_DNA"/>
</dbReference>
<organism evidence="2 3">
    <name type="scientific">Mycobacterium lehmannii</name>
    <dbReference type="NCBI Taxonomy" id="2048550"/>
    <lineage>
        <taxon>Bacteria</taxon>
        <taxon>Bacillati</taxon>
        <taxon>Actinomycetota</taxon>
        <taxon>Actinomycetes</taxon>
        <taxon>Mycobacteriales</taxon>
        <taxon>Mycobacteriaceae</taxon>
        <taxon>Mycobacterium</taxon>
    </lineage>
</organism>
<feature type="transmembrane region" description="Helical" evidence="1">
    <location>
        <begin position="38"/>
        <end position="61"/>
    </location>
</feature>
<name>A0A101A6E5_9MYCO</name>
<keyword evidence="1" id="KW-1133">Transmembrane helix</keyword>
<evidence type="ECO:0000256" key="1">
    <source>
        <dbReference type="SAM" id="Phobius"/>
    </source>
</evidence>
<comment type="caution">
    <text evidence="2">The sequence shown here is derived from an EMBL/GenBank/DDBJ whole genome shotgun (WGS) entry which is preliminary data.</text>
</comment>
<gene>
    <name evidence="2" type="ORF">AU192_18355</name>
</gene>
<keyword evidence="1" id="KW-0472">Membrane</keyword>
<reference evidence="2 3" key="1">
    <citation type="submission" date="2016-01" db="EMBL/GenBank/DDBJ databases">
        <authorList>
            <consortium name="TB Trials Study Group"/>
            <person name="Sutton G."/>
            <person name="Brinkac L."/>
            <person name="Sanka R."/>
            <person name="Adams M."/>
            <person name="Lau E.L."/>
            <person name="Macaden R."/>
            <person name="Grewal H.M.S."/>
        </authorList>
    </citation>
    <scope>NUCLEOTIDE SEQUENCE [LARGE SCALE GENOMIC DNA]</scope>
    <source>
        <strain evidence="2 3">IS-1744</strain>
    </source>
</reference>
<proteinExistence type="predicted"/>
<accession>A0A101A6E5</accession>